<keyword evidence="8" id="KW-1185">Reference proteome</keyword>
<dbReference type="AlphaFoldDB" id="A0A346XWD3"/>
<keyword evidence="3" id="KW-0560">Oxidoreductase</keyword>
<dbReference type="SMART" id="SM00861">
    <property type="entry name" value="Transket_pyr"/>
    <property type="match status" value="1"/>
</dbReference>
<dbReference type="GO" id="GO:0007584">
    <property type="term" value="P:response to nutrient"/>
    <property type="evidence" value="ECO:0007669"/>
    <property type="project" value="TreeGrafter"/>
</dbReference>
<evidence type="ECO:0000313" key="8">
    <source>
        <dbReference type="Proteomes" id="UP000264006"/>
    </source>
</evidence>
<dbReference type="InterPro" id="IPR005475">
    <property type="entry name" value="Transketolase-like_Pyr-bd"/>
</dbReference>
<evidence type="ECO:0000256" key="5">
    <source>
        <dbReference type="ARBA" id="ARBA00051911"/>
    </source>
</evidence>
<comment type="catalytic activity">
    <reaction evidence="5">
        <text>N(6)-[(R)-lipoyl]-L-lysyl-[protein] + 2-oxoglutarate + H(+) = N(6)-[(R)-S(8)-succinyldihydrolipoyl]-L-lysyl-[protein] + CO2</text>
        <dbReference type="Rhea" id="RHEA:12188"/>
        <dbReference type="Rhea" id="RHEA-COMP:10474"/>
        <dbReference type="Rhea" id="RHEA-COMP:20092"/>
        <dbReference type="ChEBI" id="CHEBI:15378"/>
        <dbReference type="ChEBI" id="CHEBI:16526"/>
        <dbReference type="ChEBI" id="CHEBI:16810"/>
        <dbReference type="ChEBI" id="CHEBI:83099"/>
        <dbReference type="ChEBI" id="CHEBI:83120"/>
        <dbReference type="EC" id="1.2.4.2"/>
    </reaction>
</comment>
<dbReference type="EMBL" id="CP031165">
    <property type="protein sequence ID" value="AXV06530.1"/>
    <property type="molecule type" value="Genomic_DNA"/>
</dbReference>
<dbReference type="InterPro" id="IPR029061">
    <property type="entry name" value="THDP-binding"/>
</dbReference>
<dbReference type="GO" id="GO:0004591">
    <property type="term" value="F:oxoglutarate dehydrogenase (succinyl-transferring) activity"/>
    <property type="evidence" value="ECO:0007669"/>
    <property type="project" value="UniProtKB-EC"/>
</dbReference>
<dbReference type="InterPro" id="IPR033248">
    <property type="entry name" value="Transketolase_C"/>
</dbReference>
<accession>A0A346XWD3</accession>
<dbReference type="Proteomes" id="UP000264006">
    <property type="component" value="Chromosome"/>
</dbReference>
<reference evidence="7 8" key="1">
    <citation type="submission" date="2018-09" db="EMBL/GenBank/DDBJ databases">
        <title>Complete genome sequence of Euzebya sp. DY32-46 isolated from seawater of Pacific Ocean.</title>
        <authorList>
            <person name="Xu L."/>
            <person name="Wu Y.-H."/>
            <person name="Xu X.-W."/>
        </authorList>
    </citation>
    <scope>NUCLEOTIDE SEQUENCE [LARGE SCALE GENOMIC DNA]</scope>
    <source>
        <strain evidence="7 8">DY32-46</strain>
    </source>
</reference>
<dbReference type="SUPFAM" id="SSF52922">
    <property type="entry name" value="TK C-terminal domain-like"/>
    <property type="match status" value="1"/>
</dbReference>
<dbReference type="Gene3D" id="3.40.50.970">
    <property type="match status" value="2"/>
</dbReference>
<dbReference type="Pfam" id="PF00676">
    <property type="entry name" value="E1_dh"/>
    <property type="match status" value="1"/>
</dbReference>
<evidence type="ECO:0000256" key="2">
    <source>
        <dbReference type="ARBA" id="ARBA00022532"/>
    </source>
</evidence>
<dbReference type="Gene3D" id="3.40.50.920">
    <property type="match status" value="1"/>
</dbReference>
<name>A0A346XWD3_9ACTN</name>
<dbReference type="InterPro" id="IPR001017">
    <property type="entry name" value="DH_E1"/>
</dbReference>
<dbReference type="Pfam" id="PF02780">
    <property type="entry name" value="Transketolase_C"/>
    <property type="match status" value="1"/>
</dbReference>
<gene>
    <name evidence="7" type="ORF">DVS28_a1839</name>
</gene>
<dbReference type="Pfam" id="PF02779">
    <property type="entry name" value="Transket_pyr"/>
    <property type="match status" value="1"/>
</dbReference>
<dbReference type="KEGG" id="euz:DVS28_a1839"/>
<comment type="cofactor">
    <cofactor evidence="1">
        <name>thiamine diphosphate</name>
        <dbReference type="ChEBI" id="CHEBI:58937"/>
    </cofactor>
</comment>
<dbReference type="InterPro" id="IPR009014">
    <property type="entry name" value="Transketo_C/PFOR_II"/>
</dbReference>
<proteinExistence type="predicted"/>
<dbReference type="PANTHER" id="PTHR42980">
    <property type="entry name" value="2-OXOISOVALERATE DEHYDROGENASE SUBUNIT BETA-RELATED"/>
    <property type="match status" value="1"/>
</dbReference>
<evidence type="ECO:0000313" key="7">
    <source>
        <dbReference type="EMBL" id="AXV06530.1"/>
    </source>
</evidence>
<protein>
    <submittedName>
        <fullName evidence="7">Branched-chain alpha-keto acid dehydrogenase, E1 component, alpha subunit</fullName>
    </submittedName>
</protein>
<sequence length="746" mass="79169">MRTRVEIVQDRLQRRLGRADGPGPVLADVDPVVEGSSLTVARAHDLLTDMLTSRSLDVAARRLKASGQSYYTISSAGHEANAVIGALTRPTDPAFLHYRSGGFVMSRSRQIPGVDPVRDTIRSFTAAASDPIAEGRHKVWGSVAGWIPPQTSTIASHLPKAVGTAFAIERARRLGYALDVPEDAIVVCSYGDASANHASALAGINAARYSQRRGARAPVVFVCEDNGLGISVDTPRRWINASFSGLPHLKYVPAEGDIDEVWAAVEEAVEHCRRTRGPVLLHLKTVRLWGHAGSDVEATYRTLPEIETDEERDPIALAGERLAALGAADGDGMALLAAEVDERVQRAADVLAGGATLPDRAAVMAPLAPWHPDEMAADAVGALPDDERRAVLGEDLPEDATAPARRTMAAHINAALHDELARRPEALVFGEDVGRKGGVYHVTAGLQQRFGLDRVFDTLLDETTILGVAQGAALLGFLPIPEIQYLAYVHNALDQIRGEAASLSFFSAGQYTNPMVVRIAGLAYQKGFGGHFHNDNSIGALRDIPGLAIACPSRGDEAARLLRTAMAMAAIDGRVVAFLEPIALYHEKDLHQPGDGEWLFDYPAPGAEPLLPGDVGIYDPPSGAEPTMLIVSYANGLRMSLQAAELLAEQGVAARVLDLRWLSPLPLEAVARQSEACGRLLVVDECRATAGGVADALLAGTIERGVTVPMSTVRAADSFVPLGPAADTVLVDTGQVVAAALDLAAR</sequence>
<evidence type="ECO:0000256" key="3">
    <source>
        <dbReference type="ARBA" id="ARBA00023002"/>
    </source>
</evidence>
<evidence type="ECO:0000259" key="6">
    <source>
        <dbReference type="SMART" id="SM00861"/>
    </source>
</evidence>
<feature type="domain" description="Transketolase-like pyrimidine-binding" evidence="6">
    <location>
        <begin position="406"/>
        <end position="587"/>
    </location>
</feature>
<dbReference type="PANTHER" id="PTHR42980:SF1">
    <property type="entry name" value="2-OXOISOVALERATE DEHYDROGENASE SUBUNIT BETA, MITOCHONDRIAL"/>
    <property type="match status" value="1"/>
</dbReference>
<dbReference type="GO" id="GO:0006099">
    <property type="term" value="P:tricarboxylic acid cycle"/>
    <property type="evidence" value="ECO:0007669"/>
    <property type="project" value="UniProtKB-KW"/>
</dbReference>
<evidence type="ECO:0000256" key="4">
    <source>
        <dbReference type="ARBA" id="ARBA00023052"/>
    </source>
</evidence>
<dbReference type="GO" id="GO:0009083">
    <property type="term" value="P:branched-chain amino acid catabolic process"/>
    <property type="evidence" value="ECO:0007669"/>
    <property type="project" value="TreeGrafter"/>
</dbReference>
<dbReference type="GO" id="GO:0000287">
    <property type="term" value="F:magnesium ion binding"/>
    <property type="evidence" value="ECO:0007669"/>
    <property type="project" value="UniProtKB-ARBA"/>
</dbReference>
<organism evidence="7 8">
    <name type="scientific">Euzebya pacifica</name>
    <dbReference type="NCBI Taxonomy" id="1608957"/>
    <lineage>
        <taxon>Bacteria</taxon>
        <taxon>Bacillati</taxon>
        <taxon>Actinomycetota</taxon>
        <taxon>Nitriliruptoria</taxon>
        <taxon>Euzebyales</taxon>
    </lineage>
</organism>
<dbReference type="SUPFAM" id="SSF52518">
    <property type="entry name" value="Thiamin diphosphate-binding fold (THDP-binding)"/>
    <property type="match status" value="2"/>
</dbReference>
<dbReference type="OrthoDB" id="4009369at2"/>
<dbReference type="RefSeq" id="WP_114591162.1">
    <property type="nucleotide sequence ID" value="NZ_CP031165.1"/>
</dbReference>
<evidence type="ECO:0000256" key="1">
    <source>
        <dbReference type="ARBA" id="ARBA00001964"/>
    </source>
</evidence>
<keyword evidence="4" id="KW-0786">Thiamine pyrophosphate</keyword>
<keyword evidence="2" id="KW-0816">Tricarboxylic acid cycle</keyword>